<accession>A0A420XPL1</accession>
<protein>
    <recommendedName>
        <fullName evidence="3">DUF4259 domain-containing protein</fullName>
    </recommendedName>
</protein>
<proteinExistence type="predicted"/>
<evidence type="ECO:0000313" key="2">
    <source>
        <dbReference type="Proteomes" id="UP000281955"/>
    </source>
</evidence>
<dbReference type="RefSeq" id="WP_121193891.1">
    <property type="nucleotide sequence ID" value="NZ_RBWV01000012.1"/>
</dbReference>
<gene>
    <name evidence="1" type="ORF">CLV35_2635</name>
</gene>
<dbReference type="Proteomes" id="UP000281955">
    <property type="component" value="Unassembled WGS sequence"/>
</dbReference>
<reference evidence="1 2" key="1">
    <citation type="submission" date="2018-10" db="EMBL/GenBank/DDBJ databases">
        <title>Genomic Encyclopedia of Archaeal and Bacterial Type Strains, Phase II (KMG-II): from individual species to whole genera.</title>
        <authorList>
            <person name="Goeker M."/>
        </authorList>
    </citation>
    <scope>NUCLEOTIDE SEQUENCE [LARGE SCALE GENOMIC DNA]</scope>
    <source>
        <strain evidence="1 2">RP-AC37</strain>
    </source>
</reference>
<dbReference type="AlphaFoldDB" id="A0A420XPL1"/>
<name>A0A420XPL1_9ACTN</name>
<sequence length="261" mass="29100">MGAWGPAIFSDDVATDVRDDYKALLEDQVPDDEATQRVVARYKSLDADEAHVLWLALAATQSQLGRLDEHVKVRALEVIDQGIGLQEWREAGSKELAARVSALTKLRRQLTGPPPPRRTVRRSWRYETDLAPGDVLSFTASNGRVALLYVARIDDSRDGAIPILARLDWTGSALPDDGTISTLPTRTQTVTTLLGDEVRPDSCLTYLARRRDPDWQDTGFSRAGDRTLRGSTDEAIRFSTGSTWSQLATRLERELTRPQQR</sequence>
<organism evidence="1 2">
    <name type="scientific">Motilibacter peucedani</name>
    <dbReference type="NCBI Taxonomy" id="598650"/>
    <lineage>
        <taxon>Bacteria</taxon>
        <taxon>Bacillati</taxon>
        <taxon>Actinomycetota</taxon>
        <taxon>Actinomycetes</taxon>
        <taxon>Motilibacterales</taxon>
        <taxon>Motilibacteraceae</taxon>
        <taxon>Motilibacter</taxon>
    </lineage>
</organism>
<dbReference type="EMBL" id="RBWV01000012">
    <property type="protein sequence ID" value="RKS74133.1"/>
    <property type="molecule type" value="Genomic_DNA"/>
</dbReference>
<evidence type="ECO:0000313" key="1">
    <source>
        <dbReference type="EMBL" id="RKS74133.1"/>
    </source>
</evidence>
<dbReference type="OrthoDB" id="8914041at2"/>
<comment type="caution">
    <text evidence="1">The sequence shown here is derived from an EMBL/GenBank/DDBJ whole genome shotgun (WGS) entry which is preliminary data.</text>
</comment>
<keyword evidence="2" id="KW-1185">Reference proteome</keyword>
<dbReference type="InParanoid" id="A0A420XPL1"/>
<evidence type="ECO:0008006" key="3">
    <source>
        <dbReference type="Google" id="ProtNLM"/>
    </source>
</evidence>